<sequence>MRTLLSLIILGAIAWSGYWFVGSSGLQTGVAQWFDDRRGEGWLAEYNTHEVQGFPNRFDSHFNNIYLADPGTGWAWTAPEFQINALSYNPGHLIAVWPDQQKLATPIDKYDITSEDMRASIVAENVANLTLNRATITATELDVTDSKGHTAALSSLVLAAERLPESEEAVYRLGLQIDDFKPSLPWKKLIDPSGALPDSLDAINADLTVAFDELWSMEAINTARPQPRNIHIRLVEARWGKLLLQLAGEVSVDSIGYPTGEVTVKARNWKEILELAIASGAVPEGIGGSLKDGLSLLSTLSGNPETLDIPLTFEYGKVKFGPVPLGPAPVLKLR</sequence>
<dbReference type="Pfam" id="PF09898">
    <property type="entry name" value="DUF2125"/>
    <property type="match status" value="1"/>
</dbReference>
<organism evidence="1 2">
    <name type="scientific">Roseovarius albus</name>
    <dbReference type="NCBI Taxonomy" id="1247867"/>
    <lineage>
        <taxon>Bacteria</taxon>
        <taxon>Pseudomonadati</taxon>
        <taxon>Pseudomonadota</taxon>
        <taxon>Alphaproteobacteria</taxon>
        <taxon>Rhodobacterales</taxon>
        <taxon>Roseobacteraceae</taxon>
        <taxon>Roseovarius</taxon>
    </lineage>
</organism>
<evidence type="ECO:0000313" key="2">
    <source>
        <dbReference type="Proteomes" id="UP000193061"/>
    </source>
</evidence>
<dbReference type="RefSeq" id="WP_085806399.1">
    <property type="nucleotide sequence ID" value="NZ_FWFX01000008.1"/>
</dbReference>
<protein>
    <recommendedName>
        <fullName evidence="3">DUF2125 domain-containing protein</fullName>
    </recommendedName>
</protein>
<dbReference type="EMBL" id="FWFX01000008">
    <property type="protein sequence ID" value="SLN54146.1"/>
    <property type="molecule type" value="Genomic_DNA"/>
</dbReference>
<keyword evidence="2" id="KW-1185">Reference proteome</keyword>
<accession>A0A1X6ZKR4</accession>
<proteinExistence type="predicted"/>
<dbReference type="InterPro" id="IPR018666">
    <property type="entry name" value="DUF2125"/>
</dbReference>
<dbReference type="Proteomes" id="UP000193061">
    <property type="component" value="Unassembled WGS sequence"/>
</dbReference>
<reference evidence="1 2" key="1">
    <citation type="submission" date="2017-03" db="EMBL/GenBank/DDBJ databases">
        <authorList>
            <person name="Afonso C.L."/>
            <person name="Miller P.J."/>
            <person name="Scott M.A."/>
            <person name="Spackman E."/>
            <person name="Goraichik I."/>
            <person name="Dimitrov K.M."/>
            <person name="Suarez D.L."/>
            <person name="Swayne D.E."/>
        </authorList>
    </citation>
    <scope>NUCLEOTIDE SEQUENCE [LARGE SCALE GENOMIC DNA]</scope>
    <source>
        <strain evidence="1 2">CECT 7450</strain>
    </source>
</reference>
<dbReference type="AlphaFoldDB" id="A0A1X6ZKR4"/>
<evidence type="ECO:0008006" key="3">
    <source>
        <dbReference type="Google" id="ProtNLM"/>
    </source>
</evidence>
<gene>
    <name evidence="1" type="ORF">ROA7450_02783</name>
</gene>
<evidence type="ECO:0000313" key="1">
    <source>
        <dbReference type="EMBL" id="SLN54146.1"/>
    </source>
</evidence>
<name>A0A1X6ZKR4_9RHOB</name>
<dbReference type="OrthoDB" id="7625707at2"/>